<dbReference type="Proteomes" id="UP001341840">
    <property type="component" value="Unassembled WGS sequence"/>
</dbReference>
<proteinExistence type="predicted"/>
<comment type="caution">
    <text evidence="1">The sequence shown here is derived from an EMBL/GenBank/DDBJ whole genome shotgun (WGS) entry which is preliminary data.</text>
</comment>
<evidence type="ECO:0000313" key="2">
    <source>
        <dbReference type="Proteomes" id="UP001341840"/>
    </source>
</evidence>
<name>A0ABU6VCV8_9FABA</name>
<dbReference type="EMBL" id="JASCZI010151161">
    <property type="protein sequence ID" value="MED6170383.1"/>
    <property type="molecule type" value="Genomic_DNA"/>
</dbReference>
<reference evidence="1 2" key="1">
    <citation type="journal article" date="2023" name="Plants (Basel)">
        <title>Bridging the Gap: Combining Genomics and Transcriptomics Approaches to Understand Stylosanthes scabra, an Orphan Legume from the Brazilian Caatinga.</title>
        <authorList>
            <person name="Ferreira-Neto J.R.C."/>
            <person name="da Silva M.D."/>
            <person name="Binneck E."/>
            <person name="de Melo N.F."/>
            <person name="da Silva R.H."/>
            <person name="de Melo A.L.T.M."/>
            <person name="Pandolfi V."/>
            <person name="Bustamante F.O."/>
            <person name="Brasileiro-Vidal A.C."/>
            <person name="Benko-Iseppon A.M."/>
        </authorList>
    </citation>
    <scope>NUCLEOTIDE SEQUENCE [LARGE SCALE GENOMIC DNA]</scope>
    <source>
        <tissue evidence="1">Leaves</tissue>
    </source>
</reference>
<organism evidence="1 2">
    <name type="scientific">Stylosanthes scabra</name>
    <dbReference type="NCBI Taxonomy" id="79078"/>
    <lineage>
        <taxon>Eukaryota</taxon>
        <taxon>Viridiplantae</taxon>
        <taxon>Streptophyta</taxon>
        <taxon>Embryophyta</taxon>
        <taxon>Tracheophyta</taxon>
        <taxon>Spermatophyta</taxon>
        <taxon>Magnoliopsida</taxon>
        <taxon>eudicotyledons</taxon>
        <taxon>Gunneridae</taxon>
        <taxon>Pentapetalae</taxon>
        <taxon>rosids</taxon>
        <taxon>fabids</taxon>
        <taxon>Fabales</taxon>
        <taxon>Fabaceae</taxon>
        <taxon>Papilionoideae</taxon>
        <taxon>50 kb inversion clade</taxon>
        <taxon>dalbergioids sensu lato</taxon>
        <taxon>Dalbergieae</taxon>
        <taxon>Pterocarpus clade</taxon>
        <taxon>Stylosanthes</taxon>
    </lineage>
</organism>
<gene>
    <name evidence="1" type="ORF">PIB30_030356</name>
</gene>
<protein>
    <submittedName>
        <fullName evidence="1">Uncharacterized protein</fullName>
    </submittedName>
</protein>
<sequence length="120" mass="14095">MVVEMTQLEWVAVDWCLDARWREGNRVLALSLASRRHPSRFTEPFWNVFKNFGFESTPPSKFHKRPRIESIRLVTESIRLYLVFKFNILNALRIDSSSSESILKRMNMVSKGFQKLSDGD</sequence>
<evidence type="ECO:0000313" key="1">
    <source>
        <dbReference type="EMBL" id="MED6170383.1"/>
    </source>
</evidence>
<keyword evidence="2" id="KW-1185">Reference proteome</keyword>
<accession>A0ABU6VCV8</accession>